<reference evidence="6 7" key="1">
    <citation type="submission" date="2014-09" db="EMBL/GenBank/DDBJ databases">
        <title>Draft genome of Bradyrhizobium japonicum Is-34.</title>
        <authorList>
            <person name="Tsurumaru H."/>
            <person name="Yamakawa T."/>
            <person name="Hashimoto S."/>
            <person name="Okizaki K."/>
            <person name="Kanesaki Y."/>
            <person name="Yoshikawa H."/>
            <person name="Yajima S."/>
        </authorList>
    </citation>
    <scope>NUCLEOTIDE SEQUENCE [LARGE SCALE GENOMIC DNA]</scope>
    <source>
        <strain evidence="6 7">Is-34</strain>
    </source>
</reference>
<dbReference type="GO" id="GO:0003677">
    <property type="term" value="F:DNA binding"/>
    <property type="evidence" value="ECO:0007669"/>
    <property type="project" value="UniProtKB-UniRule"/>
</dbReference>
<proteinExistence type="predicted"/>
<keyword evidence="3" id="KW-0804">Transcription</keyword>
<dbReference type="SUPFAM" id="SSF48498">
    <property type="entry name" value="Tetracyclin repressor-like, C-terminal domain"/>
    <property type="match status" value="1"/>
</dbReference>
<dbReference type="EMBL" id="JRPN01000001">
    <property type="protein sequence ID" value="KGT81573.1"/>
    <property type="molecule type" value="Genomic_DNA"/>
</dbReference>
<sequence length="197" mass="21311">MAGRPREFDREAALEAAMFLFWRKGFEAASMHDLCDAMGVRSPSLYAAFESKEALYLAAIEHYVQTQGPPVWDKLADGKTAREGIEHLLIGATETLPKSRTAPAGCMAVLGAVSDEWPATIARVVRKVRLDMLGNLRARIEGAVGSGELPAATDVDALSRFYLSVFQGMAIQAKDGATPEELRGVAKAAMAMWPGER</sequence>
<dbReference type="RefSeq" id="WP_028156431.1">
    <property type="nucleotide sequence ID" value="NZ_JANUDC010000001.1"/>
</dbReference>
<protein>
    <submittedName>
        <fullName evidence="6">Transcriptional regulator</fullName>
    </submittedName>
</protein>
<evidence type="ECO:0000313" key="7">
    <source>
        <dbReference type="Proteomes" id="UP000030377"/>
    </source>
</evidence>
<evidence type="ECO:0000259" key="5">
    <source>
        <dbReference type="PROSITE" id="PS50977"/>
    </source>
</evidence>
<evidence type="ECO:0000256" key="3">
    <source>
        <dbReference type="ARBA" id="ARBA00023163"/>
    </source>
</evidence>
<dbReference type="Proteomes" id="UP000030377">
    <property type="component" value="Unassembled WGS sequence"/>
</dbReference>
<dbReference type="InterPro" id="IPR036271">
    <property type="entry name" value="Tet_transcr_reg_TetR-rel_C_sf"/>
</dbReference>
<evidence type="ECO:0000256" key="1">
    <source>
        <dbReference type="ARBA" id="ARBA00023015"/>
    </source>
</evidence>
<dbReference type="InterPro" id="IPR001647">
    <property type="entry name" value="HTH_TetR"/>
</dbReference>
<evidence type="ECO:0000256" key="4">
    <source>
        <dbReference type="PROSITE-ProRule" id="PRU00335"/>
    </source>
</evidence>
<dbReference type="PRINTS" id="PR00455">
    <property type="entry name" value="HTHTETR"/>
</dbReference>
<keyword evidence="1" id="KW-0805">Transcription regulation</keyword>
<dbReference type="AlphaFoldDB" id="A0A0A3Z6T0"/>
<dbReference type="SUPFAM" id="SSF46689">
    <property type="entry name" value="Homeodomain-like"/>
    <property type="match status" value="1"/>
</dbReference>
<evidence type="ECO:0000256" key="2">
    <source>
        <dbReference type="ARBA" id="ARBA00023125"/>
    </source>
</evidence>
<feature type="DNA-binding region" description="H-T-H motif" evidence="4">
    <location>
        <begin position="30"/>
        <end position="49"/>
    </location>
</feature>
<accession>A0A0A3Z6T0</accession>
<dbReference type="PANTHER" id="PTHR47506:SF1">
    <property type="entry name" value="HTH-TYPE TRANSCRIPTIONAL REGULATOR YJDC"/>
    <property type="match status" value="1"/>
</dbReference>
<dbReference type="InterPro" id="IPR009057">
    <property type="entry name" value="Homeodomain-like_sf"/>
</dbReference>
<organism evidence="6 7">
    <name type="scientific">Bradyrhizobium japonicum</name>
    <dbReference type="NCBI Taxonomy" id="375"/>
    <lineage>
        <taxon>Bacteria</taxon>
        <taxon>Pseudomonadati</taxon>
        <taxon>Pseudomonadota</taxon>
        <taxon>Alphaproteobacteria</taxon>
        <taxon>Hyphomicrobiales</taxon>
        <taxon>Nitrobacteraceae</taxon>
        <taxon>Bradyrhizobium</taxon>
    </lineage>
</organism>
<comment type="caution">
    <text evidence="6">The sequence shown here is derived from an EMBL/GenBank/DDBJ whole genome shotgun (WGS) entry which is preliminary data.</text>
</comment>
<dbReference type="Gene3D" id="1.10.357.10">
    <property type="entry name" value="Tetracycline Repressor, domain 2"/>
    <property type="match status" value="1"/>
</dbReference>
<dbReference type="STRING" id="375.BKD09_RS13615"/>
<dbReference type="Gene3D" id="1.10.10.60">
    <property type="entry name" value="Homeodomain-like"/>
    <property type="match status" value="1"/>
</dbReference>
<dbReference type="Pfam" id="PF00440">
    <property type="entry name" value="TetR_N"/>
    <property type="match status" value="1"/>
</dbReference>
<gene>
    <name evidence="6" type="ORF">MA20_02180</name>
</gene>
<dbReference type="PROSITE" id="PS50977">
    <property type="entry name" value="HTH_TETR_2"/>
    <property type="match status" value="1"/>
</dbReference>
<name>A0A0A3Z6T0_BRAJP</name>
<dbReference type="PANTHER" id="PTHR47506">
    <property type="entry name" value="TRANSCRIPTIONAL REGULATORY PROTEIN"/>
    <property type="match status" value="1"/>
</dbReference>
<keyword evidence="2 4" id="KW-0238">DNA-binding</keyword>
<feature type="domain" description="HTH tetR-type" evidence="5">
    <location>
        <begin position="7"/>
        <end position="67"/>
    </location>
</feature>
<evidence type="ECO:0000313" key="6">
    <source>
        <dbReference type="EMBL" id="KGT81573.1"/>
    </source>
</evidence>